<keyword evidence="2" id="KW-0472">Membrane</keyword>
<accession>A0ABS8QM05</accession>
<protein>
    <submittedName>
        <fullName evidence="3">Amyloid fiber anchoring/assembly protein TapA</fullName>
    </submittedName>
</protein>
<keyword evidence="4" id="KW-1185">Reference proteome</keyword>
<dbReference type="Gene3D" id="2.60.40.10">
    <property type="entry name" value="Immunoglobulins"/>
    <property type="match status" value="1"/>
</dbReference>
<evidence type="ECO:0000313" key="3">
    <source>
        <dbReference type="EMBL" id="MCD4840285.1"/>
    </source>
</evidence>
<dbReference type="InterPro" id="IPR013783">
    <property type="entry name" value="Ig-like_fold"/>
</dbReference>
<feature type="transmembrane region" description="Helical" evidence="2">
    <location>
        <begin position="16"/>
        <end position="36"/>
    </location>
</feature>
<reference evidence="3 4" key="1">
    <citation type="journal article" date="2023" name="Antonie Van Leeuwenhoek">
        <title>Unveiling the genomic potential of a novel thermostable glycoside hydrolases producing Neobacillus sedimentimangrovi UE25.</title>
        <authorList>
            <person name="Ejaz U."/>
            <person name="Saleem F."/>
            <person name="Rashid R."/>
            <person name="Hasan K.A."/>
            <person name="Syed M.N."/>
            <person name="Sohail M."/>
        </authorList>
    </citation>
    <scope>NUCLEOTIDE SEQUENCE [LARGE SCALE GENOMIC DNA]</scope>
    <source>
        <strain evidence="3 4">UE25</strain>
    </source>
</reference>
<dbReference type="InterPro" id="IPR023848">
    <property type="entry name" value="TasA"/>
</dbReference>
<evidence type="ECO:0000256" key="2">
    <source>
        <dbReference type="SAM" id="Phobius"/>
    </source>
</evidence>
<sequence>MRSKRVRKFRSRARKILIAGQLVSIWYVLILTGAYLTSTTGAAFNDIEVIKNSLHANWDTDNNDWDKSSLDFDGTKAWAEGNTVYTTVKNAGDRANSTSTWRYFLYKVVDGKPVGNPVATGVVPIIQSGKMGTISATVTENGNYRFTIRRPLGHPAKNNPDANGHTYIGWSQLITVNIVDNLPPSEDTTIPDNSNDPKPQPETKQPIGEITDIKWNIKGQSGQVTITWKNPTSPEFSHLKIYKEGNMISPEFKDQKLELGKDDTKTKVTYRITTVDKNGNESAGISLTVSKTNVKVN</sequence>
<dbReference type="NCBIfam" id="TIGR04087">
    <property type="entry name" value="YqxM_for_SipW"/>
    <property type="match status" value="1"/>
</dbReference>
<evidence type="ECO:0000313" key="4">
    <source>
        <dbReference type="Proteomes" id="UP001162836"/>
    </source>
</evidence>
<keyword evidence="2" id="KW-1133">Transmembrane helix</keyword>
<organism evidence="3 4">
    <name type="scientific">Neobacillus sedimentimangrovi</name>
    <dbReference type="NCBI Taxonomy" id="2699460"/>
    <lineage>
        <taxon>Bacteria</taxon>
        <taxon>Bacillati</taxon>
        <taxon>Bacillota</taxon>
        <taxon>Bacilli</taxon>
        <taxon>Bacillales</taxon>
        <taxon>Bacillaceae</taxon>
        <taxon>Neobacillus</taxon>
    </lineage>
</organism>
<evidence type="ECO:0000256" key="1">
    <source>
        <dbReference type="SAM" id="MobiDB-lite"/>
    </source>
</evidence>
<feature type="compositionally biased region" description="Polar residues" evidence="1">
    <location>
        <begin position="186"/>
        <end position="197"/>
    </location>
</feature>
<keyword evidence="2" id="KW-0812">Transmembrane</keyword>
<name>A0ABS8QM05_9BACI</name>
<dbReference type="RefSeq" id="WP_231315269.1">
    <property type="nucleotide sequence ID" value="NZ_JAJODE010000067.1"/>
</dbReference>
<dbReference type="Proteomes" id="UP001162836">
    <property type="component" value="Unassembled WGS sequence"/>
</dbReference>
<comment type="caution">
    <text evidence="3">The sequence shown here is derived from an EMBL/GenBank/DDBJ whole genome shotgun (WGS) entry which is preliminary data.</text>
</comment>
<proteinExistence type="predicted"/>
<dbReference type="EMBL" id="JAJODE010000067">
    <property type="protein sequence ID" value="MCD4840285.1"/>
    <property type="molecule type" value="Genomic_DNA"/>
</dbReference>
<gene>
    <name evidence="3" type="primary">tapA</name>
    <name evidence="3" type="ORF">LRS37_15785</name>
</gene>
<feature type="region of interest" description="Disordered" evidence="1">
    <location>
        <begin position="181"/>
        <end position="208"/>
    </location>
</feature>